<dbReference type="Gene3D" id="1.10.10.10">
    <property type="entry name" value="Winged helix-like DNA-binding domain superfamily/Winged helix DNA-binding domain"/>
    <property type="match status" value="1"/>
</dbReference>
<dbReference type="InterPro" id="IPR036388">
    <property type="entry name" value="WH-like_DNA-bd_sf"/>
</dbReference>
<keyword evidence="3" id="KW-0805">Transcription regulation</keyword>
<dbReference type="RefSeq" id="WP_212492772.1">
    <property type="nucleotide sequence ID" value="NZ_JAFCJH010000011.1"/>
</dbReference>
<dbReference type="InterPro" id="IPR000847">
    <property type="entry name" value="LysR_HTH_N"/>
</dbReference>
<dbReference type="InterPro" id="IPR005119">
    <property type="entry name" value="LysR_subst-bd"/>
</dbReference>
<evidence type="ECO:0000256" key="3">
    <source>
        <dbReference type="ARBA" id="ARBA00023015"/>
    </source>
</evidence>
<evidence type="ECO:0000256" key="4">
    <source>
        <dbReference type="ARBA" id="ARBA00023125"/>
    </source>
</evidence>
<dbReference type="EMBL" id="JAFCJH010000011">
    <property type="protein sequence ID" value="MBR0796283.1"/>
    <property type="molecule type" value="Genomic_DNA"/>
</dbReference>
<evidence type="ECO:0000313" key="7">
    <source>
        <dbReference type="EMBL" id="MBR0796283.1"/>
    </source>
</evidence>
<keyword evidence="8" id="KW-1185">Reference proteome</keyword>
<dbReference type="InterPro" id="IPR036390">
    <property type="entry name" value="WH_DNA-bd_sf"/>
</dbReference>
<evidence type="ECO:0000313" key="8">
    <source>
        <dbReference type="Proteomes" id="UP001315278"/>
    </source>
</evidence>
<dbReference type="Pfam" id="PF00126">
    <property type="entry name" value="HTH_1"/>
    <property type="match status" value="1"/>
</dbReference>
<dbReference type="CDD" id="cd05466">
    <property type="entry name" value="PBP2_LTTR_substrate"/>
    <property type="match status" value="1"/>
</dbReference>
<gene>
    <name evidence="7" type="ORF">JQ615_12890</name>
</gene>
<evidence type="ECO:0000256" key="1">
    <source>
        <dbReference type="ARBA" id="ARBA00003502"/>
    </source>
</evidence>
<dbReference type="PANTHER" id="PTHR30126">
    <property type="entry name" value="HTH-TYPE TRANSCRIPTIONAL REGULATOR"/>
    <property type="match status" value="1"/>
</dbReference>
<evidence type="ECO:0000256" key="2">
    <source>
        <dbReference type="ARBA" id="ARBA00009437"/>
    </source>
</evidence>
<keyword evidence="4" id="KW-0238">DNA-binding</keyword>
<dbReference type="SUPFAM" id="SSF46785">
    <property type="entry name" value="Winged helix' DNA-binding domain"/>
    <property type="match status" value="1"/>
</dbReference>
<keyword evidence="5" id="KW-0804">Transcription</keyword>
<name>A0ABS5FHM7_9BRAD</name>
<proteinExistence type="inferred from homology"/>
<comment type="similarity">
    <text evidence="2">Belongs to the LysR transcriptional regulatory family.</text>
</comment>
<evidence type="ECO:0000256" key="5">
    <source>
        <dbReference type="ARBA" id="ARBA00023163"/>
    </source>
</evidence>
<reference evidence="8" key="1">
    <citation type="journal article" date="2021" name="ISME J.">
        <title>Evolutionary origin and ecological implication of a unique nif island in free-living Bradyrhizobium lineages.</title>
        <authorList>
            <person name="Tao J."/>
        </authorList>
    </citation>
    <scope>NUCLEOTIDE SEQUENCE [LARGE SCALE GENOMIC DNA]</scope>
    <source>
        <strain evidence="8">SZCCT0434</strain>
    </source>
</reference>
<organism evidence="7 8">
    <name type="scientific">Bradyrhizobium jicamae</name>
    <dbReference type="NCBI Taxonomy" id="280332"/>
    <lineage>
        <taxon>Bacteria</taxon>
        <taxon>Pseudomonadati</taxon>
        <taxon>Pseudomonadota</taxon>
        <taxon>Alphaproteobacteria</taxon>
        <taxon>Hyphomicrobiales</taxon>
        <taxon>Nitrobacteraceae</taxon>
        <taxon>Bradyrhizobium</taxon>
    </lineage>
</organism>
<dbReference type="Gene3D" id="3.40.190.10">
    <property type="entry name" value="Periplasmic binding protein-like II"/>
    <property type="match status" value="2"/>
</dbReference>
<comment type="function">
    <text evidence="1">NodD regulates the expression of the nodABCFE genes which encode other nodulation proteins. NodD is also a negative regulator of its own expression. Binds flavonoids as inducers.</text>
</comment>
<dbReference type="PANTHER" id="PTHR30126:SF2">
    <property type="entry name" value="HTH-TYPE TRANSCRIPTIONAL REGULATOR YJIE"/>
    <property type="match status" value="1"/>
</dbReference>
<dbReference type="Pfam" id="PF03466">
    <property type="entry name" value="LysR_substrate"/>
    <property type="match status" value="1"/>
</dbReference>
<protein>
    <submittedName>
        <fullName evidence="7">LysR family transcriptional regulator</fullName>
    </submittedName>
</protein>
<evidence type="ECO:0000259" key="6">
    <source>
        <dbReference type="PROSITE" id="PS50931"/>
    </source>
</evidence>
<accession>A0ABS5FHM7</accession>
<feature type="domain" description="HTH lysR-type" evidence="6">
    <location>
        <begin position="1"/>
        <end position="58"/>
    </location>
</feature>
<dbReference type="PRINTS" id="PR00039">
    <property type="entry name" value="HTHLYSR"/>
</dbReference>
<sequence length="321" mass="35422">MDLTWIEDFLAIAEGGGFSRAAERRHVTQPALSRRIKAFEEWMGTPLFERSTHTVVLTPAGEAFRPVAEDVLRRVYGGRDEAREVARLKAETVCFGATHALSQTFFPGWIRSNEGTRANAAVQLVTANFAGCGKLLLEAQIHFLLAHHHPSMATRLDEERFRHLELGRETLLPVSAPATEEIGRRGRRRPQARARHLLPGSTDAALPFLAHHPGSGIGRIVTAFLAGKTPTARLAPSFSAPTMLLIDMAREGRGITWAPLSLVQRDLADGRLLRAGDTDWDIDISICLFRSRARLTKAAEAFWSAVQKGKRRDLSRGAAAR</sequence>
<comment type="caution">
    <text evidence="7">The sequence shown here is derived from an EMBL/GenBank/DDBJ whole genome shotgun (WGS) entry which is preliminary data.</text>
</comment>
<dbReference type="SUPFAM" id="SSF53850">
    <property type="entry name" value="Periplasmic binding protein-like II"/>
    <property type="match status" value="1"/>
</dbReference>
<dbReference type="Proteomes" id="UP001315278">
    <property type="component" value="Unassembled WGS sequence"/>
</dbReference>
<dbReference type="PROSITE" id="PS50931">
    <property type="entry name" value="HTH_LYSR"/>
    <property type="match status" value="1"/>
</dbReference>